<keyword evidence="7" id="KW-0539">Nucleus</keyword>
<dbReference type="InterPro" id="IPR014816">
    <property type="entry name" value="tRNA_MeTrfase_Gcd14"/>
</dbReference>
<evidence type="ECO:0000256" key="1">
    <source>
        <dbReference type="ARBA" id="ARBA00004123"/>
    </source>
</evidence>
<keyword evidence="5" id="KW-0949">S-adenosyl-L-methionine</keyword>
<name>A0A9D3ZKD3_9ROSI</name>
<dbReference type="GO" id="GO:0031515">
    <property type="term" value="C:tRNA (m1A) methyltransferase complex"/>
    <property type="evidence" value="ECO:0007669"/>
    <property type="project" value="InterPro"/>
</dbReference>
<dbReference type="PANTHER" id="PTHR12133:SF2">
    <property type="entry name" value="TRNA (ADENINE(58)-N(1))-METHYLTRANSFERASE CATALYTIC SUBUNIT TRMT61A"/>
    <property type="match status" value="1"/>
</dbReference>
<keyword evidence="3" id="KW-0489">Methyltransferase</keyword>
<feature type="region of interest" description="Disordered" evidence="8">
    <location>
        <begin position="285"/>
        <end position="311"/>
    </location>
</feature>
<dbReference type="PROSITE" id="PS51620">
    <property type="entry name" value="SAM_TRM61"/>
    <property type="match status" value="1"/>
</dbReference>
<comment type="caution">
    <text evidence="10">The sequence shown here is derived from an EMBL/GenBank/DDBJ whole genome shotgun (WGS) entry which is preliminary data.</text>
</comment>
<evidence type="ECO:0000313" key="11">
    <source>
        <dbReference type="Proteomes" id="UP000828251"/>
    </source>
</evidence>
<dbReference type="Gene3D" id="3.40.50.150">
    <property type="entry name" value="Vaccinia Virus protein VP39"/>
    <property type="match status" value="1"/>
</dbReference>
<dbReference type="GO" id="GO:0005634">
    <property type="term" value="C:nucleus"/>
    <property type="evidence" value="ECO:0007669"/>
    <property type="project" value="UniProtKB-SubCell"/>
</dbReference>
<evidence type="ECO:0000256" key="3">
    <source>
        <dbReference type="ARBA" id="ARBA00022603"/>
    </source>
</evidence>
<keyword evidence="11" id="KW-1185">Reference proteome</keyword>
<dbReference type="InterPro" id="IPR029063">
    <property type="entry name" value="SAM-dependent_MTases_sf"/>
</dbReference>
<evidence type="ECO:0000256" key="5">
    <source>
        <dbReference type="ARBA" id="ARBA00022691"/>
    </source>
</evidence>
<feature type="domain" description="tRNA (adenine(58)-N(1))-methyltransferase catalytic subunit TRM61 C-terminal" evidence="9">
    <location>
        <begin position="413"/>
        <end position="494"/>
    </location>
</feature>
<dbReference type="EMBL" id="JAIQCV010000012">
    <property type="protein sequence ID" value="KAH1040753.1"/>
    <property type="molecule type" value="Genomic_DNA"/>
</dbReference>
<protein>
    <recommendedName>
        <fullName evidence="2">tRNA (adenine(58)-N(1))-methyltransferase</fullName>
        <ecNumber evidence="2">2.1.1.220</ecNumber>
    </recommendedName>
</protein>
<feature type="compositionally biased region" description="Basic and acidic residues" evidence="8">
    <location>
        <begin position="285"/>
        <end position="308"/>
    </location>
</feature>
<evidence type="ECO:0000256" key="7">
    <source>
        <dbReference type="ARBA" id="ARBA00023242"/>
    </source>
</evidence>
<evidence type="ECO:0000256" key="2">
    <source>
        <dbReference type="ARBA" id="ARBA00012796"/>
    </source>
</evidence>
<evidence type="ECO:0000256" key="4">
    <source>
        <dbReference type="ARBA" id="ARBA00022679"/>
    </source>
</evidence>
<dbReference type="OrthoDB" id="1305729at2759"/>
<keyword evidence="6" id="KW-0819">tRNA processing</keyword>
<keyword evidence="4" id="KW-0808">Transferase</keyword>
<dbReference type="InterPro" id="IPR049470">
    <property type="entry name" value="TRM61_C"/>
</dbReference>
<dbReference type="AlphaFoldDB" id="A0A9D3ZKD3"/>
<dbReference type="SUPFAM" id="SSF53335">
    <property type="entry name" value="S-adenosyl-L-methionine-dependent methyltransferases"/>
    <property type="match status" value="1"/>
</dbReference>
<proteinExistence type="predicted"/>
<dbReference type="GO" id="GO:0160107">
    <property type="term" value="F:tRNA (adenine(58)-N1)-methyltransferase activity"/>
    <property type="evidence" value="ECO:0007669"/>
    <property type="project" value="UniProtKB-EC"/>
</dbReference>
<dbReference type="Pfam" id="PF08704">
    <property type="entry name" value="GCD14"/>
    <property type="match status" value="1"/>
</dbReference>
<organism evidence="10 11">
    <name type="scientific">Gossypium stocksii</name>
    <dbReference type="NCBI Taxonomy" id="47602"/>
    <lineage>
        <taxon>Eukaryota</taxon>
        <taxon>Viridiplantae</taxon>
        <taxon>Streptophyta</taxon>
        <taxon>Embryophyta</taxon>
        <taxon>Tracheophyta</taxon>
        <taxon>Spermatophyta</taxon>
        <taxon>Magnoliopsida</taxon>
        <taxon>eudicotyledons</taxon>
        <taxon>Gunneridae</taxon>
        <taxon>Pentapetalae</taxon>
        <taxon>rosids</taxon>
        <taxon>malvids</taxon>
        <taxon>Malvales</taxon>
        <taxon>Malvaceae</taxon>
        <taxon>Malvoideae</taxon>
        <taxon>Gossypium</taxon>
    </lineage>
</organism>
<sequence>MLSCLSTISVKEIYTKDNFNSILFPVSSQAVTPPLILPDRPTVVHLTDSHRIASLILQAAAPPPHRSTSLFQIHEGYYYDYDYCNLFFNSHWVSTNNTNTFVHAVLSLHNLSQGNLHTTAVKHCNVKSNKLPPTFVEIISSLMLSFFLLLSRQRLYFEQRKRQGKKTGYEGHADETSMAGRHQKECQSLDILSLLNLSTFSAVGKCYPSTWASFYLLLLSDLFDEGSSNDLIFNRSSIISNMILGDQTAYLPKSKLAPEKLEKVLKEASRLYAASWVRDIGPDLRPNDYNKDDGTEGKSNGDKSRSTETEPSTLEDIDLAMVFWHFPALGGLDYRVVIGGVSLFGGVVPIVEKLHISPTSSVYSIECVFRLLRILLIDSSMKMSFNRYIRDGDLIIVYERHDTMKAVKVNRGGFIYLLAPAPELWTLVLSHRTQMLYIADISFVIMYLEVIPGCLVLESGTGSGSLTTSFARAVAPTGHVYTFDFHEQRAASARVRDFPISFLGWLTLRISGPTATLASRSFSLKHSNKCNVRVELLDLTLQINGGLLQVKRGGQCKFSNRRGLAIC</sequence>
<evidence type="ECO:0000313" key="10">
    <source>
        <dbReference type="EMBL" id="KAH1040753.1"/>
    </source>
</evidence>
<gene>
    <name evidence="10" type="ORF">J1N35_042496</name>
</gene>
<comment type="subcellular location">
    <subcellularLocation>
        <location evidence="1">Nucleus</location>
    </subcellularLocation>
</comment>
<dbReference type="GO" id="GO:0030488">
    <property type="term" value="P:tRNA methylation"/>
    <property type="evidence" value="ECO:0007669"/>
    <property type="project" value="InterPro"/>
</dbReference>
<reference evidence="10 11" key="1">
    <citation type="journal article" date="2021" name="Plant Biotechnol. J.">
        <title>Multi-omics assisted identification of the key and species-specific regulatory components of drought-tolerant mechanisms in Gossypium stocksii.</title>
        <authorList>
            <person name="Yu D."/>
            <person name="Ke L."/>
            <person name="Zhang D."/>
            <person name="Wu Y."/>
            <person name="Sun Y."/>
            <person name="Mei J."/>
            <person name="Sun J."/>
            <person name="Sun Y."/>
        </authorList>
    </citation>
    <scope>NUCLEOTIDE SEQUENCE [LARGE SCALE GENOMIC DNA]</scope>
    <source>
        <strain evidence="11">cv. E1</strain>
        <tissue evidence="10">Leaf</tissue>
    </source>
</reference>
<evidence type="ECO:0000256" key="6">
    <source>
        <dbReference type="ARBA" id="ARBA00022694"/>
    </source>
</evidence>
<accession>A0A9D3ZKD3</accession>
<evidence type="ECO:0000259" key="9">
    <source>
        <dbReference type="Pfam" id="PF08704"/>
    </source>
</evidence>
<dbReference type="EC" id="2.1.1.220" evidence="2"/>
<dbReference type="Proteomes" id="UP000828251">
    <property type="component" value="Unassembled WGS sequence"/>
</dbReference>
<evidence type="ECO:0000256" key="8">
    <source>
        <dbReference type="SAM" id="MobiDB-lite"/>
    </source>
</evidence>
<dbReference type="PANTHER" id="PTHR12133">
    <property type="entry name" value="TRNA (ADENINE(58)-N(1))-METHYLTRANSFERASE"/>
    <property type="match status" value="1"/>
</dbReference>